<comment type="catalytic activity">
    <reaction evidence="5">
        <text>pseudouridine(1915) in 23S rRNA + S-adenosyl-L-methionine = N(3)-methylpseudouridine(1915) in 23S rRNA + S-adenosyl-L-homocysteine + H(+)</text>
        <dbReference type="Rhea" id="RHEA:42752"/>
        <dbReference type="Rhea" id="RHEA-COMP:10221"/>
        <dbReference type="Rhea" id="RHEA-COMP:10222"/>
        <dbReference type="ChEBI" id="CHEBI:15378"/>
        <dbReference type="ChEBI" id="CHEBI:57856"/>
        <dbReference type="ChEBI" id="CHEBI:59789"/>
        <dbReference type="ChEBI" id="CHEBI:65314"/>
        <dbReference type="ChEBI" id="CHEBI:74486"/>
        <dbReference type="EC" id="2.1.1.177"/>
    </reaction>
</comment>
<keyword evidence="5" id="KW-0963">Cytoplasm</keyword>
<gene>
    <name evidence="5 6" type="primary">rlmH</name>
    <name evidence="6" type="ORF">CFX0092_A0936</name>
</gene>
<dbReference type="CDD" id="cd18081">
    <property type="entry name" value="RlmH-like"/>
    <property type="match status" value="1"/>
</dbReference>
<evidence type="ECO:0000256" key="4">
    <source>
        <dbReference type="ARBA" id="ARBA00038303"/>
    </source>
</evidence>
<keyword evidence="7" id="KW-1185">Reference proteome</keyword>
<comment type="subcellular location">
    <subcellularLocation>
        <location evidence="5">Cytoplasm</location>
    </subcellularLocation>
</comment>
<dbReference type="GO" id="GO:0070038">
    <property type="term" value="F:rRNA (pseudouridine-N3-)-methyltransferase activity"/>
    <property type="evidence" value="ECO:0007669"/>
    <property type="project" value="UniProtKB-UniRule"/>
</dbReference>
<evidence type="ECO:0000313" key="6">
    <source>
        <dbReference type="EMBL" id="CUS02814.2"/>
    </source>
</evidence>
<dbReference type="InterPro" id="IPR029026">
    <property type="entry name" value="tRNA_m1G_MTases_N"/>
</dbReference>
<dbReference type="PANTHER" id="PTHR33603:SF1">
    <property type="entry name" value="RIBOSOMAL RNA LARGE SUBUNIT METHYLTRANSFERASE H"/>
    <property type="match status" value="1"/>
</dbReference>
<protein>
    <recommendedName>
        <fullName evidence="5">Ribosomal RNA large subunit methyltransferase H</fullName>
        <ecNumber evidence="5">2.1.1.177</ecNumber>
    </recommendedName>
    <alternativeName>
        <fullName evidence="5">23S rRNA (pseudouridine1915-N3)-methyltransferase</fullName>
    </alternativeName>
    <alternativeName>
        <fullName evidence="5">23S rRNA m3Psi1915 methyltransferase</fullName>
    </alternativeName>
    <alternativeName>
        <fullName evidence="5">rRNA (pseudouridine-N3-)-methyltransferase RlmH</fullName>
    </alternativeName>
</protein>
<comment type="subunit">
    <text evidence="5">Homodimer.</text>
</comment>
<dbReference type="HAMAP" id="MF_00658">
    <property type="entry name" value="23SrRNA_methyltr_H"/>
    <property type="match status" value="1"/>
</dbReference>
<comment type="function">
    <text evidence="5">Specifically methylates the pseudouridine at position 1915 (m3Psi1915) in 23S rRNA.</text>
</comment>
<evidence type="ECO:0000256" key="2">
    <source>
        <dbReference type="ARBA" id="ARBA00022679"/>
    </source>
</evidence>
<dbReference type="InterPro" id="IPR029028">
    <property type="entry name" value="Alpha/beta_knot_MTases"/>
</dbReference>
<dbReference type="PANTHER" id="PTHR33603">
    <property type="entry name" value="METHYLTRANSFERASE"/>
    <property type="match status" value="1"/>
</dbReference>
<evidence type="ECO:0000256" key="1">
    <source>
        <dbReference type="ARBA" id="ARBA00022603"/>
    </source>
</evidence>
<dbReference type="AlphaFoldDB" id="A0A160T047"/>
<organism evidence="6 7">
    <name type="scientific">Candidatus Promineifilum breve</name>
    <dbReference type="NCBI Taxonomy" id="1806508"/>
    <lineage>
        <taxon>Bacteria</taxon>
        <taxon>Bacillati</taxon>
        <taxon>Chloroflexota</taxon>
        <taxon>Ardenticatenia</taxon>
        <taxon>Candidatus Promineifilales</taxon>
        <taxon>Candidatus Promineifilaceae</taxon>
        <taxon>Candidatus Promineifilum</taxon>
    </lineage>
</organism>
<keyword evidence="3 5" id="KW-0949">S-adenosyl-L-methionine</keyword>
<evidence type="ECO:0000256" key="5">
    <source>
        <dbReference type="HAMAP-Rule" id="MF_00658"/>
    </source>
</evidence>
<accession>A0A160T047</accession>
<name>A0A160T047_9CHLR</name>
<dbReference type="Proteomes" id="UP000215027">
    <property type="component" value="Chromosome I"/>
</dbReference>
<proteinExistence type="inferred from homology"/>
<dbReference type="KEGG" id="pbf:CFX0092_A0936"/>
<feature type="binding site" evidence="5">
    <location>
        <begin position="124"/>
        <end position="129"/>
    </location>
    <ligand>
        <name>S-adenosyl-L-methionine</name>
        <dbReference type="ChEBI" id="CHEBI:59789"/>
    </ligand>
</feature>
<dbReference type="OrthoDB" id="9806643at2"/>
<dbReference type="EMBL" id="LN890655">
    <property type="protein sequence ID" value="CUS02814.2"/>
    <property type="molecule type" value="Genomic_DNA"/>
</dbReference>
<keyword evidence="5" id="KW-0698">rRNA processing</keyword>
<keyword evidence="1 5" id="KW-0489">Methyltransferase</keyword>
<keyword evidence="2 5" id="KW-0808">Transferase</keyword>
<comment type="similarity">
    <text evidence="4 5">Belongs to the RNA methyltransferase RlmH family.</text>
</comment>
<evidence type="ECO:0000313" key="7">
    <source>
        <dbReference type="Proteomes" id="UP000215027"/>
    </source>
</evidence>
<comment type="caution">
    <text evidence="5">Lacks conserved residue(s) required for the propagation of feature annotation.</text>
</comment>
<dbReference type="RefSeq" id="WP_095042383.1">
    <property type="nucleotide sequence ID" value="NZ_LN890655.1"/>
</dbReference>
<dbReference type="EC" id="2.1.1.177" evidence="5"/>
<reference evidence="6" key="1">
    <citation type="submission" date="2016-01" db="EMBL/GenBank/DDBJ databases">
        <authorList>
            <person name="Mcilroy J.S."/>
            <person name="Karst M S."/>
            <person name="Albertsen M."/>
        </authorList>
    </citation>
    <scope>NUCLEOTIDE SEQUENCE</scope>
    <source>
        <strain evidence="6">Cfx-K</strain>
    </source>
</reference>
<dbReference type="Gene3D" id="3.40.1280.10">
    <property type="match status" value="1"/>
</dbReference>
<dbReference type="Pfam" id="PF02590">
    <property type="entry name" value="SPOUT_MTase"/>
    <property type="match status" value="1"/>
</dbReference>
<feature type="binding site" evidence="5">
    <location>
        <position position="105"/>
    </location>
    <ligand>
        <name>S-adenosyl-L-methionine</name>
        <dbReference type="ChEBI" id="CHEBI:59789"/>
    </ligand>
</feature>
<evidence type="ECO:0000256" key="3">
    <source>
        <dbReference type="ARBA" id="ARBA00022691"/>
    </source>
</evidence>
<dbReference type="GO" id="GO:0005737">
    <property type="term" value="C:cytoplasm"/>
    <property type="evidence" value="ECO:0007669"/>
    <property type="project" value="UniProtKB-SubCell"/>
</dbReference>
<dbReference type="InterPro" id="IPR003742">
    <property type="entry name" value="RlmH-like"/>
</dbReference>
<sequence length="156" mass="16849">MARSMGHVTVAAVGRLRESHWQAAQEAYRGRLEHYTTFKLVEVKDAGGSSGAALAREGAALLAAVPRGARLILMSPDGRHMSSPELATFLQGQLETYGHLAFLIGGPSGFDPATAAAAHDRLALSRLTLPHELARVVLLEQLYRAFTILHGEPYHK</sequence>
<dbReference type="PIRSF" id="PIRSF004505">
    <property type="entry name" value="MT_bac"/>
    <property type="match status" value="1"/>
</dbReference>
<dbReference type="SUPFAM" id="SSF75217">
    <property type="entry name" value="alpha/beta knot"/>
    <property type="match status" value="1"/>
</dbReference>